<evidence type="ECO:0000313" key="1">
    <source>
        <dbReference type="EMBL" id="QDU92262.1"/>
    </source>
</evidence>
<dbReference type="Proteomes" id="UP000317648">
    <property type="component" value="Chromosome"/>
</dbReference>
<dbReference type="AlphaFoldDB" id="A0A518DKA0"/>
<dbReference type="SUPFAM" id="SSF48371">
    <property type="entry name" value="ARM repeat"/>
    <property type="match status" value="1"/>
</dbReference>
<accession>A0A518DKA0</accession>
<dbReference type="OrthoDB" id="219466at2"/>
<evidence type="ECO:0000313" key="2">
    <source>
        <dbReference type="Proteomes" id="UP000317648"/>
    </source>
</evidence>
<reference evidence="1 2" key="1">
    <citation type="submission" date="2019-02" db="EMBL/GenBank/DDBJ databases">
        <title>Deep-cultivation of Planctomycetes and their phenomic and genomic characterization uncovers novel biology.</title>
        <authorList>
            <person name="Wiegand S."/>
            <person name="Jogler M."/>
            <person name="Boedeker C."/>
            <person name="Pinto D."/>
            <person name="Vollmers J."/>
            <person name="Rivas-Marin E."/>
            <person name="Kohn T."/>
            <person name="Peeters S.H."/>
            <person name="Heuer A."/>
            <person name="Rast P."/>
            <person name="Oberbeckmann S."/>
            <person name="Bunk B."/>
            <person name="Jeske O."/>
            <person name="Meyerdierks A."/>
            <person name="Storesund J.E."/>
            <person name="Kallscheuer N."/>
            <person name="Luecker S."/>
            <person name="Lage O.M."/>
            <person name="Pohl T."/>
            <person name="Merkel B.J."/>
            <person name="Hornburger P."/>
            <person name="Mueller R.-W."/>
            <person name="Bruemmer F."/>
            <person name="Labrenz M."/>
            <person name="Spormann A.M."/>
            <person name="Op den Camp H."/>
            <person name="Overmann J."/>
            <person name="Amann R."/>
            <person name="Jetten M.S.M."/>
            <person name="Mascher T."/>
            <person name="Medema M.H."/>
            <person name="Devos D.P."/>
            <person name="Kaster A.-K."/>
            <person name="Ovreas L."/>
            <person name="Rohde M."/>
            <person name="Galperin M.Y."/>
            <person name="Jogler C."/>
        </authorList>
    </citation>
    <scope>NUCLEOTIDE SEQUENCE [LARGE SCALE GENOMIC DNA]</scope>
    <source>
        <strain evidence="1 2">Pla85_3_4</strain>
    </source>
</reference>
<sequence length="811" mass="91892">MFEADNLHDFRSEKIAALVTPFQDRGDDWKQRLQRIMSWGIAHKSDAMSKLYVAMIRDGKYDDFKSMLSGDSDFWTKHHNAAKEHPRFMIDVLAVWFERTAMKYDDGKAINFMDQCGLNHSHGGAIIVAEAGQADPEYFADRMLPVVRAIVLRTLLTNRPDGCDRAWPYITGRTDFFDINDATLEQLAVSLEILAKEKPGQLRDITNGMATEKSETYGHLLLRAWTANPLEFADECVDFFLQCKQRLDIGRAGIISRQALTEISKYCSMQNFSSLESFINGFCTEYERRYPQIRGSDELHLLRCLAADRVSERTKGRIETLERKFPELLQRSLNSINSTGRTAERSSIPDEKVSLLRDKNWIAVMRKYPGSRAVGKQLREASRRERVRFGNLALQMEDDIHPIFFSSILDGISSRYFDLEQQERVSDAVERQGFALDLLEKLLVRVHRLPKHPCGSAIVTTIGEFAKRSFSNHTLSILSHYAVKDPSPSPRESVSDFGRESLMNEAFGTVRGQAARTVSQLLFADETRFVELASALSSLVCDDSMAVRAAAIQAVLPVLSFDYQRAIYLFTIACRDKPEIASASTWKEFCYDAVQMDPEAILPIIEEAFRSNIPESVKNATVLIAHADLLDVDTGTLLDEARWGTEDMRRKLASVYASNFDNELVGKKCQESLGEYYDDRSEKVREQVGSAFNSLSGQFLQAHESELLVFVASKSFETDAVSLLMSMERSAVQLPEVICSAAERILSFLGEEGTHIAYHGSFLARNISKLVVRQYEQTQNDTMKVRCLDLIDKMERGGYWGMSDELSRLDR</sequence>
<gene>
    <name evidence="1" type="ORF">Pla8534_00070</name>
</gene>
<proteinExistence type="predicted"/>
<keyword evidence="2" id="KW-1185">Reference proteome</keyword>
<name>A0A518DKA0_9BACT</name>
<protein>
    <submittedName>
        <fullName evidence="1">Uncharacterized protein</fullName>
    </submittedName>
</protein>
<dbReference type="InterPro" id="IPR016024">
    <property type="entry name" value="ARM-type_fold"/>
</dbReference>
<dbReference type="KEGG" id="lcre:Pla8534_00070"/>
<dbReference type="RefSeq" id="WP_145048051.1">
    <property type="nucleotide sequence ID" value="NZ_CP036433.1"/>
</dbReference>
<organism evidence="1 2">
    <name type="scientific">Lignipirellula cremea</name>
    <dbReference type="NCBI Taxonomy" id="2528010"/>
    <lineage>
        <taxon>Bacteria</taxon>
        <taxon>Pseudomonadati</taxon>
        <taxon>Planctomycetota</taxon>
        <taxon>Planctomycetia</taxon>
        <taxon>Pirellulales</taxon>
        <taxon>Pirellulaceae</taxon>
        <taxon>Lignipirellula</taxon>
    </lineage>
</organism>
<dbReference type="EMBL" id="CP036433">
    <property type="protein sequence ID" value="QDU92262.1"/>
    <property type="molecule type" value="Genomic_DNA"/>
</dbReference>